<protein>
    <submittedName>
        <fullName evidence="1">Uncharacterized protein</fullName>
    </submittedName>
</protein>
<evidence type="ECO:0000313" key="2">
    <source>
        <dbReference type="Proteomes" id="UP000588647"/>
    </source>
</evidence>
<accession>A0A7W6HEX1</accession>
<reference evidence="1 2" key="1">
    <citation type="submission" date="2020-08" db="EMBL/GenBank/DDBJ databases">
        <title>Genomic Encyclopedia of Type Strains, Phase IV (KMG-IV): sequencing the most valuable type-strain genomes for metagenomic binning, comparative biology and taxonomic classification.</title>
        <authorList>
            <person name="Goeker M."/>
        </authorList>
    </citation>
    <scope>NUCLEOTIDE SEQUENCE [LARGE SCALE GENOMIC DNA]</scope>
    <source>
        <strain evidence="1 2">DSM 103570</strain>
    </source>
</reference>
<dbReference type="EMBL" id="JACIEM010000004">
    <property type="protein sequence ID" value="MBB4003881.1"/>
    <property type="molecule type" value="Genomic_DNA"/>
</dbReference>
<keyword evidence="2" id="KW-1185">Reference proteome</keyword>
<dbReference type="Proteomes" id="UP000588647">
    <property type="component" value="Unassembled WGS sequence"/>
</dbReference>
<comment type="caution">
    <text evidence="1">The sequence shown here is derived from an EMBL/GenBank/DDBJ whole genome shotgun (WGS) entry which is preliminary data.</text>
</comment>
<organism evidence="1 2">
    <name type="scientific">Aurantimonas endophytica</name>
    <dbReference type="NCBI Taxonomy" id="1522175"/>
    <lineage>
        <taxon>Bacteria</taxon>
        <taxon>Pseudomonadati</taxon>
        <taxon>Pseudomonadota</taxon>
        <taxon>Alphaproteobacteria</taxon>
        <taxon>Hyphomicrobiales</taxon>
        <taxon>Aurantimonadaceae</taxon>
        <taxon>Aurantimonas</taxon>
    </lineage>
</organism>
<dbReference type="RefSeq" id="WP_183209340.1">
    <property type="nucleotide sequence ID" value="NZ_JAAAMM010000004.1"/>
</dbReference>
<proteinExistence type="predicted"/>
<sequence length="195" mass="20865">MTTAETVFEILTKEGGYLPLGKPIRIGSQAFDFTHMLVAGEKANDLVIVIELTGASEDTQVTRSVLAFTRALDVLGSKRSVTAVLTSGQADNDLVNSISRVCRVLPVGAPTGPMAGEIVRDWLAVLLPLKSPPPVEHLADWKANLEKQLEHTDDEPAVARFVHLAEEGKEAVEAELALEISTLADKVLEDGAAQS</sequence>
<gene>
    <name evidence="1" type="ORF">GGR03_002969</name>
</gene>
<name>A0A7W6HEX1_9HYPH</name>
<dbReference type="AlphaFoldDB" id="A0A7W6HEX1"/>
<evidence type="ECO:0000313" key="1">
    <source>
        <dbReference type="EMBL" id="MBB4003881.1"/>
    </source>
</evidence>